<accession>A0A2P2JN94</accession>
<reference evidence="1" key="1">
    <citation type="submission" date="2018-02" db="EMBL/GenBank/DDBJ databases">
        <title>Rhizophora mucronata_Transcriptome.</title>
        <authorList>
            <person name="Meera S.P."/>
            <person name="Sreeshan A."/>
            <person name="Augustine A."/>
        </authorList>
    </citation>
    <scope>NUCLEOTIDE SEQUENCE</scope>
    <source>
        <tissue evidence="1">Leaf</tissue>
    </source>
</reference>
<organism evidence="1">
    <name type="scientific">Rhizophora mucronata</name>
    <name type="common">Asiatic mangrove</name>
    <dbReference type="NCBI Taxonomy" id="61149"/>
    <lineage>
        <taxon>Eukaryota</taxon>
        <taxon>Viridiplantae</taxon>
        <taxon>Streptophyta</taxon>
        <taxon>Embryophyta</taxon>
        <taxon>Tracheophyta</taxon>
        <taxon>Spermatophyta</taxon>
        <taxon>Magnoliopsida</taxon>
        <taxon>eudicotyledons</taxon>
        <taxon>Gunneridae</taxon>
        <taxon>Pentapetalae</taxon>
        <taxon>rosids</taxon>
        <taxon>fabids</taxon>
        <taxon>Malpighiales</taxon>
        <taxon>Rhizophoraceae</taxon>
        <taxon>Rhizophora</taxon>
    </lineage>
</organism>
<proteinExistence type="predicted"/>
<sequence length="203" mass="22896">MALPNQLFQRHFQHQEQQQQQQQEAKSFRDLYAIDGQISVPVAFHNAGILQDQPQHPPYIPSFHVVGFGPGSGPSPAPATDGSDGGVDLQWNYGMEAKRRRLKEQDFLENNSQISSVDFLQARSVSTGLGLSLDNTRVSSSGDSTFLSLIGDDIERELLRQDAEVDRFLKVQVLFSLNTFLKELSSWFFFFSCFPEISLYYVA</sequence>
<name>A0A2P2JN94_RHIMU</name>
<evidence type="ECO:0000313" key="1">
    <source>
        <dbReference type="EMBL" id="MBW94928.1"/>
    </source>
</evidence>
<protein>
    <submittedName>
        <fullName evidence="1">Putative BOI-related E3 ubiquitin-protein ligase 2</fullName>
    </submittedName>
</protein>
<dbReference type="EMBL" id="GGEC01014445">
    <property type="protein sequence ID" value="MBW94928.1"/>
    <property type="molecule type" value="Transcribed_RNA"/>
</dbReference>
<dbReference type="AlphaFoldDB" id="A0A2P2JN94"/>